<keyword evidence="1" id="KW-0812">Transmembrane</keyword>
<feature type="transmembrane region" description="Helical" evidence="1">
    <location>
        <begin position="7"/>
        <end position="29"/>
    </location>
</feature>
<evidence type="ECO:0000256" key="1">
    <source>
        <dbReference type="SAM" id="Phobius"/>
    </source>
</evidence>
<reference evidence="2" key="1">
    <citation type="submission" date="2020-07" db="EMBL/GenBank/DDBJ databases">
        <title>Huge and variable diversity of episymbiotic CPR bacteria and DPANN archaea in groundwater ecosystems.</title>
        <authorList>
            <person name="He C.Y."/>
            <person name="Keren R."/>
            <person name="Whittaker M."/>
            <person name="Farag I.F."/>
            <person name="Doudna J."/>
            <person name="Cate J.H.D."/>
            <person name="Banfield J.F."/>
        </authorList>
    </citation>
    <scope>NUCLEOTIDE SEQUENCE</scope>
    <source>
        <strain evidence="2">NC_groundwater_1520_Pr4_B-0.1um_53_5</strain>
    </source>
</reference>
<gene>
    <name evidence="2" type="ORF">HY768_07165</name>
</gene>
<proteinExistence type="predicted"/>
<dbReference type="Proteomes" id="UP000736328">
    <property type="component" value="Unassembled WGS sequence"/>
</dbReference>
<evidence type="ECO:0000313" key="2">
    <source>
        <dbReference type="EMBL" id="MBI4726988.1"/>
    </source>
</evidence>
<keyword evidence="1" id="KW-0472">Membrane</keyword>
<name>A0A933IBN3_UNCT6</name>
<organism evidence="2 3">
    <name type="scientific">candidate division TA06 bacterium</name>
    <dbReference type="NCBI Taxonomy" id="2250710"/>
    <lineage>
        <taxon>Bacteria</taxon>
        <taxon>Bacteria division TA06</taxon>
    </lineage>
</organism>
<evidence type="ECO:0000313" key="3">
    <source>
        <dbReference type="Proteomes" id="UP000736328"/>
    </source>
</evidence>
<protein>
    <submittedName>
        <fullName evidence="2">Uncharacterized protein</fullName>
    </submittedName>
</protein>
<comment type="caution">
    <text evidence="2">The sequence shown here is derived from an EMBL/GenBank/DDBJ whole genome shotgun (WGS) entry which is preliminary data.</text>
</comment>
<dbReference type="AlphaFoldDB" id="A0A933IBN3"/>
<dbReference type="EMBL" id="JACQXR010000093">
    <property type="protein sequence ID" value="MBI4726988.1"/>
    <property type="molecule type" value="Genomic_DNA"/>
</dbReference>
<sequence>MKISFKIGLITALVAGLMAVGIFLNHSFWEGKACRAALNSHAGTMAEMLSLSVQQSLLGNDFSALEYYLNQFNDRKDLAYVVVYDNVATPLGRAGGLAASEAIALYQANPRQLFTKMRCFQFTAAPAYSTT</sequence>
<keyword evidence="1" id="KW-1133">Transmembrane helix</keyword>
<accession>A0A933IBN3</accession>